<organism evidence="1 2">
    <name type="scientific">Desulfofundulus australicus DSM 11792</name>
    <dbReference type="NCBI Taxonomy" id="1121425"/>
    <lineage>
        <taxon>Bacteria</taxon>
        <taxon>Bacillati</taxon>
        <taxon>Bacillota</taxon>
        <taxon>Clostridia</taxon>
        <taxon>Eubacteriales</taxon>
        <taxon>Peptococcaceae</taxon>
        <taxon>Desulfofundulus</taxon>
    </lineage>
</organism>
<dbReference type="Proteomes" id="UP000184196">
    <property type="component" value="Unassembled WGS sequence"/>
</dbReference>
<dbReference type="InterPro" id="IPR027434">
    <property type="entry name" value="Homing_endonucl"/>
</dbReference>
<dbReference type="RefSeq" id="WP_073166587.1">
    <property type="nucleotide sequence ID" value="NZ_FQUW01000033.1"/>
</dbReference>
<proteinExistence type="predicted"/>
<sequence>MDSFKLGFLLGLLVGEGHFGGDGRQPHITLRMHARHKQLFEWLTRNVPGSRLYGPYNHGGRNYYQWMLRGEGLKKMITLLDNLPLAEISPVTYERYKKMKENYGLDKGDK</sequence>
<dbReference type="OrthoDB" id="72058at2"/>
<protein>
    <recommendedName>
        <fullName evidence="3">Homing endonuclease LAGLIDADG domain-containing protein</fullName>
    </recommendedName>
</protein>
<reference evidence="2" key="1">
    <citation type="submission" date="2016-11" db="EMBL/GenBank/DDBJ databases">
        <authorList>
            <person name="Varghese N."/>
            <person name="Submissions S."/>
        </authorList>
    </citation>
    <scope>NUCLEOTIDE SEQUENCE [LARGE SCALE GENOMIC DNA]</scope>
    <source>
        <strain evidence="2">DSM 11792</strain>
    </source>
</reference>
<name>A0A1M5C2X5_9FIRM</name>
<gene>
    <name evidence="1" type="ORF">SAMN02745218_02389</name>
</gene>
<evidence type="ECO:0008006" key="3">
    <source>
        <dbReference type="Google" id="ProtNLM"/>
    </source>
</evidence>
<keyword evidence="2" id="KW-1185">Reference proteome</keyword>
<dbReference type="SUPFAM" id="SSF55608">
    <property type="entry name" value="Homing endonucleases"/>
    <property type="match status" value="1"/>
</dbReference>
<evidence type="ECO:0000313" key="2">
    <source>
        <dbReference type="Proteomes" id="UP000184196"/>
    </source>
</evidence>
<accession>A0A1M5C2X5</accession>
<evidence type="ECO:0000313" key="1">
    <source>
        <dbReference type="EMBL" id="SHF48782.1"/>
    </source>
</evidence>
<dbReference type="AlphaFoldDB" id="A0A1M5C2X5"/>
<dbReference type="EMBL" id="FQUW01000033">
    <property type="protein sequence ID" value="SHF48782.1"/>
    <property type="molecule type" value="Genomic_DNA"/>
</dbReference>